<evidence type="ECO:0000256" key="7">
    <source>
        <dbReference type="SAM" id="Phobius"/>
    </source>
</evidence>
<reference evidence="10 11" key="1">
    <citation type="submission" date="2020-10" db="EMBL/GenBank/DDBJ databases">
        <title>Complete genome sequence of Paludibaculum fermentans P105T, a facultatively anaerobic acidobacterium capable of dissimilatory Fe(III) reduction.</title>
        <authorList>
            <person name="Dedysh S.N."/>
            <person name="Beletsky A.V."/>
            <person name="Kulichevskaya I.S."/>
            <person name="Mardanov A.V."/>
            <person name="Ravin N.V."/>
        </authorList>
    </citation>
    <scope>NUCLEOTIDE SEQUENCE [LARGE SCALE GENOMIC DNA]</scope>
    <source>
        <strain evidence="10 11">P105</strain>
    </source>
</reference>
<gene>
    <name evidence="10" type="ORF">IRI77_16255</name>
</gene>
<feature type="transmembrane region" description="Helical" evidence="7">
    <location>
        <begin position="452"/>
        <end position="474"/>
    </location>
</feature>
<evidence type="ECO:0000256" key="5">
    <source>
        <dbReference type="ARBA" id="ARBA00023136"/>
    </source>
</evidence>
<evidence type="ECO:0000313" key="11">
    <source>
        <dbReference type="Proteomes" id="UP000593892"/>
    </source>
</evidence>
<dbReference type="InterPro" id="IPR025857">
    <property type="entry name" value="MacB_PCD"/>
</dbReference>
<keyword evidence="4 7" id="KW-1133">Transmembrane helix</keyword>
<keyword evidence="11" id="KW-1185">Reference proteome</keyword>
<sequence length="875" mass="95634">MRRLWKRLHRFRHRKQFDADLAEELEFHRRLKQEELQAAGLTEPESRYAAQRRMGNLALATEDARGIWLWHNLETLWQDFAYGLRGLARHRGFTLTAVLTLALGIGVNTSLFTGFNAMVFRSWDVRDPGRVAGVFTVHRTPSGEIRYRGMSYPEFSTLRDQTKQMAGLVALSYGGPQMRTDPGASSRLSINYVSGDYFQVLGVDAAWGRTFTRDEDQLADPRAVLVLSHAAWVSQFGSDRSIVGRTISLNYKPFVVLGVLPENFKGTDMVGPDLWTPLAAIRILQPRSTELSSADQCCVAVFGRLAPNVDRAQARDELTAIQRQAAERFNRPANEIFLTRASIVVTPERQKKIMPAMLLLFLAVSLVLLIACANVANLLLARGAARQHEIGVRLALGAGRLRIIRQLLTESLSLGLLGGAAGIGLSLVLPGFVLNHLADEPLALDLQPDYRVLLYTLFLSILASVACGLVPAFHTTRTDLHATMKGSGGRSGRPSWLRTSLLGAQVAFSLVLLASTGLLVRGLQRAARIDPGFDTRGIVLMSLDLGMLDYDAVRAQDFLRRLTDRVSALPGVTSVSTAVIAPLGNARMRTSVAVNGQEALAKNGLNNVTFNEVSPGFLETLRIPITQGRSFQAQDQGRKVAIINQAMAQRFWPGLNPVGRTFTSDVAYEVIGVSRNAQETQLGRAIEPYYYSLSNGSSSSQLVIRFQDTFNAPLSELTALPTQLDQAVRPRLRLMEESIQSQLHGARMASFISGGLGLLALLLACVGIYGVTAFVVQQRFREIGIRMALGAQRRDVLFLLLSQNLRIVVAGALVGVAASVAAASALREFLYGISPLDPAAHIAMTAILLSAALLATFLPARRAASIQPVVILRQE</sequence>
<name>A0A7S7NX68_PALFE</name>
<feature type="transmembrane region" description="Helical" evidence="7">
    <location>
        <begin position="797"/>
        <end position="826"/>
    </location>
</feature>
<dbReference type="PANTHER" id="PTHR30572:SF4">
    <property type="entry name" value="ABC TRANSPORTER PERMEASE YTRF"/>
    <property type="match status" value="1"/>
</dbReference>
<feature type="domain" description="ABC3 transporter permease C-terminal" evidence="8">
    <location>
        <begin position="362"/>
        <end position="478"/>
    </location>
</feature>
<dbReference type="InterPro" id="IPR003838">
    <property type="entry name" value="ABC3_permease_C"/>
</dbReference>
<dbReference type="RefSeq" id="WP_194453092.1">
    <property type="nucleotide sequence ID" value="NZ_CP063849.1"/>
</dbReference>
<keyword evidence="5 7" id="KW-0472">Membrane</keyword>
<feature type="transmembrane region" description="Helical" evidence="7">
    <location>
        <begin position="356"/>
        <end position="380"/>
    </location>
</feature>
<feature type="transmembrane region" description="Helical" evidence="7">
    <location>
        <begin position="92"/>
        <end position="112"/>
    </location>
</feature>
<feature type="domain" description="MacB-like periplasmic core" evidence="9">
    <location>
        <begin position="94"/>
        <end position="320"/>
    </location>
</feature>
<evidence type="ECO:0000256" key="1">
    <source>
        <dbReference type="ARBA" id="ARBA00004651"/>
    </source>
</evidence>
<feature type="domain" description="ABC3 transporter permease C-terminal" evidence="8">
    <location>
        <begin position="756"/>
        <end position="868"/>
    </location>
</feature>
<evidence type="ECO:0000256" key="6">
    <source>
        <dbReference type="ARBA" id="ARBA00038076"/>
    </source>
</evidence>
<dbReference type="InterPro" id="IPR017800">
    <property type="entry name" value="ADOP"/>
</dbReference>
<dbReference type="EMBL" id="CP063849">
    <property type="protein sequence ID" value="QOY91438.1"/>
    <property type="molecule type" value="Genomic_DNA"/>
</dbReference>
<evidence type="ECO:0000259" key="8">
    <source>
        <dbReference type="Pfam" id="PF02687"/>
    </source>
</evidence>
<dbReference type="Pfam" id="PF02687">
    <property type="entry name" value="FtsX"/>
    <property type="match status" value="2"/>
</dbReference>
<dbReference type="GO" id="GO:0005886">
    <property type="term" value="C:plasma membrane"/>
    <property type="evidence" value="ECO:0007669"/>
    <property type="project" value="UniProtKB-SubCell"/>
</dbReference>
<dbReference type="AlphaFoldDB" id="A0A7S7NX68"/>
<evidence type="ECO:0000256" key="4">
    <source>
        <dbReference type="ARBA" id="ARBA00022989"/>
    </source>
</evidence>
<comment type="subcellular location">
    <subcellularLocation>
        <location evidence="1">Cell membrane</location>
        <topology evidence="1">Multi-pass membrane protein</topology>
    </subcellularLocation>
</comment>
<evidence type="ECO:0000256" key="2">
    <source>
        <dbReference type="ARBA" id="ARBA00022475"/>
    </source>
</evidence>
<dbReference type="KEGG" id="pfer:IRI77_16255"/>
<feature type="transmembrane region" description="Helical" evidence="7">
    <location>
        <begin position="751"/>
        <end position="776"/>
    </location>
</feature>
<keyword evidence="3 7" id="KW-0812">Transmembrane</keyword>
<feature type="transmembrane region" description="Helical" evidence="7">
    <location>
        <begin position="495"/>
        <end position="520"/>
    </location>
</feature>
<accession>A0A7S7NX68</accession>
<dbReference type="Proteomes" id="UP000593892">
    <property type="component" value="Chromosome"/>
</dbReference>
<feature type="domain" description="MacB-like periplasmic core" evidence="9">
    <location>
        <begin position="563"/>
        <end position="686"/>
    </location>
</feature>
<organism evidence="10 11">
    <name type="scientific">Paludibaculum fermentans</name>
    <dbReference type="NCBI Taxonomy" id="1473598"/>
    <lineage>
        <taxon>Bacteria</taxon>
        <taxon>Pseudomonadati</taxon>
        <taxon>Acidobacteriota</taxon>
        <taxon>Terriglobia</taxon>
        <taxon>Bryobacterales</taxon>
        <taxon>Bryobacteraceae</taxon>
        <taxon>Paludibaculum</taxon>
    </lineage>
</organism>
<dbReference type="PANTHER" id="PTHR30572">
    <property type="entry name" value="MEMBRANE COMPONENT OF TRANSPORTER-RELATED"/>
    <property type="match status" value="1"/>
</dbReference>
<keyword evidence="2" id="KW-1003">Cell membrane</keyword>
<dbReference type="InterPro" id="IPR050250">
    <property type="entry name" value="Macrolide_Exporter_MacB"/>
</dbReference>
<dbReference type="InterPro" id="IPR047928">
    <property type="entry name" value="Perm_prefix_1"/>
</dbReference>
<comment type="similarity">
    <text evidence="6">Belongs to the ABC-4 integral membrane protein family.</text>
</comment>
<feature type="transmembrane region" description="Helical" evidence="7">
    <location>
        <begin position="838"/>
        <end position="858"/>
    </location>
</feature>
<dbReference type="GO" id="GO:0022857">
    <property type="term" value="F:transmembrane transporter activity"/>
    <property type="evidence" value="ECO:0007669"/>
    <property type="project" value="TreeGrafter"/>
</dbReference>
<dbReference type="Pfam" id="PF12704">
    <property type="entry name" value="MacB_PCD"/>
    <property type="match status" value="2"/>
</dbReference>
<protein>
    <submittedName>
        <fullName evidence="10">ABC transporter permease</fullName>
    </submittedName>
</protein>
<feature type="transmembrane region" description="Helical" evidence="7">
    <location>
        <begin position="412"/>
        <end position="432"/>
    </location>
</feature>
<evidence type="ECO:0000256" key="3">
    <source>
        <dbReference type="ARBA" id="ARBA00022692"/>
    </source>
</evidence>
<dbReference type="NCBIfam" id="NF038403">
    <property type="entry name" value="perm_prefix_1"/>
    <property type="match status" value="1"/>
</dbReference>
<evidence type="ECO:0000259" key="9">
    <source>
        <dbReference type="Pfam" id="PF12704"/>
    </source>
</evidence>
<dbReference type="NCBIfam" id="TIGR03434">
    <property type="entry name" value="ADOP"/>
    <property type="match status" value="1"/>
</dbReference>
<evidence type="ECO:0000313" key="10">
    <source>
        <dbReference type="EMBL" id="QOY91438.1"/>
    </source>
</evidence>
<proteinExistence type="inferred from homology"/>